<evidence type="ECO:0000256" key="1">
    <source>
        <dbReference type="SAM" id="Phobius"/>
    </source>
</evidence>
<dbReference type="PANTHER" id="PTHR36535:SF1">
    <property type="entry name" value="DUF1772 DOMAIN-CONTAINING PROTEIN"/>
    <property type="match status" value="1"/>
</dbReference>
<dbReference type="EMBL" id="CP038634">
    <property type="protein sequence ID" value="QBY50943.1"/>
    <property type="molecule type" value="Genomic_DNA"/>
</dbReference>
<dbReference type="PANTHER" id="PTHR36535">
    <property type="entry name" value="YALI0E30327P"/>
    <property type="match status" value="1"/>
</dbReference>
<dbReference type="KEGG" id="cox:E0W60_07225"/>
<sequence length="151" mass="16388">MNHALQMIAAFAAMLFAGAALYINVVEHPARMVLETRSAAQQWAPSYKRATLMQAPLALVSLLSGVMAWLLGASIWWFAAALLIGSVVPYTLLVVMPINHKILEPDRDLSSVETRELLQKWARLHGVRTALSLVASAIDVWQLGGVGNGVT</sequence>
<organism evidence="2 3">
    <name type="scientific">Cupriavidus oxalaticus</name>
    <dbReference type="NCBI Taxonomy" id="96344"/>
    <lineage>
        <taxon>Bacteria</taxon>
        <taxon>Pseudomonadati</taxon>
        <taxon>Pseudomonadota</taxon>
        <taxon>Betaproteobacteria</taxon>
        <taxon>Burkholderiales</taxon>
        <taxon>Burkholderiaceae</taxon>
        <taxon>Cupriavidus</taxon>
    </lineage>
</organism>
<dbReference type="OrthoDB" id="7041743at2"/>
<feature type="transmembrane region" description="Helical" evidence="1">
    <location>
        <begin position="6"/>
        <end position="26"/>
    </location>
</feature>
<feature type="transmembrane region" description="Helical" evidence="1">
    <location>
        <begin position="47"/>
        <end position="69"/>
    </location>
</feature>
<dbReference type="Pfam" id="PF08592">
    <property type="entry name" value="Anthrone_oxy"/>
    <property type="match status" value="1"/>
</dbReference>
<name>A0A4P7LD01_9BURK</name>
<dbReference type="RefSeq" id="WP_135703489.1">
    <property type="nucleotide sequence ID" value="NZ_CP038634.1"/>
</dbReference>
<reference evidence="2 3" key="1">
    <citation type="submission" date="2019-03" db="EMBL/GenBank/DDBJ databases">
        <title>Efficiently degradation of phenoxyalkanoic acid herbicides by Cupriavidus oxalaticus strain X32.</title>
        <authorList>
            <person name="Sheng X."/>
        </authorList>
    </citation>
    <scope>NUCLEOTIDE SEQUENCE [LARGE SCALE GENOMIC DNA]</scope>
    <source>
        <strain evidence="2 3">X32</strain>
    </source>
</reference>
<keyword evidence="1" id="KW-0812">Transmembrane</keyword>
<keyword evidence="1" id="KW-1133">Transmembrane helix</keyword>
<accession>A0A4P7LD01</accession>
<feature type="transmembrane region" description="Helical" evidence="1">
    <location>
        <begin position="75"/>
        <end position="98"/>
    </location>
</feature>
<proteinExistence type="predicted"/>
<protein>
    <submittedName>
        <fullName evidence="2">DUF1772 domain-containing protein</fullName>
    </submittedName>
</protein>
<keyword evidence="1" id="KW-0472">Membrane</keyword>
<dbReference type="AlphaFoldDB" id="A0A4P7LD01"/>
<evidence type="ECO:0000313" key="3">
    <source>
        <dbReference type="Proteomes" id="UP000295294"/>
    </source>
</evidence>
<dbReference type="Proteomes" id="UP000295294">
    <property type="component" value="Chromosome 1"/>
</dbReference>
<dbReference type="InterPro" id="IPR013901">
    <property type="entry name" value="Anthrone_oxy"/>
</dbReference>
<evidence type="ECO:0000313" key="2">
    <source>
        <dbReference type="EMBL" id="QBY50943.1"/>
    </source>
</evidence>
<gene>
    <name evidence="2" type="ORF">E0W60_07225</name>
</gene>